<accession>X1BGG5</accession>
<dbReference type="AlphaFoldDB" id="X1BGG5"/>
<dbReference type="SUPFAM" id="SSF46785">
    <property type="entry name" value="Winged helix' DNA-binding domain"/>
    <property type="match status" value="1"/>
</dbReference>
<feature type="non-terminal residue" evidence="1">
    <location>
        <position position="1"/>
    </location>
</feature>
<dbReference type="InterPro" id="IPR036390">
    <property type="entry name" value="WH_DNA-bd_sf"/>
</dbReference>
<dbReference type="EMBL" id="BART01024959">
    <property type="protein sequence ID" value="GAG95004.1"/>
    <property type="molecule type" value="Genomic_DNA"/>
</dbReference>
<name>X1BGG5_9ZZZZ</name>
<comment type="caution">
    <text evidence="1">The sequence shown here is derived from an EMBL/GenBank/DDBJ whole genome shotgun (WGS) entry which is preliminary data.</text>
</comment>
<proteinExistence type="predicted"/>
<gene>
    <name evidence="1" type="ORF">S01H4_44917</name>
</gene>
<sequence>NFCKWADFLAEPLSINQSSLSKNMNKLMEKTFVIKEDKEYRITRLGKSEYSKMLTYYDLDRQSILEEESKRITELTQKTLNFFESFEISERDIQFRFLNSVLRLDYEKILWGNTNNSIC</sequence>
<reference evidence="1" key="1">
    <citation type="journal article" date="2014" name="Front. Microbiol.">
        <title>High frequency of phylogenetically diverse reductive dehalogenase-homologous genes in deep subseafloor sedimentary metagenomes.</title>
        <authorList>
            <person name="Kawai M."/>
            <person name="Futagami T."/>
            <person name="Toyoda A."/>
            <person name="Takaki Y."/>
            <person name="Nishi S."/>
            <person name="Hori S."/>
            <person name="Arai W."/>
            <person name="Tsubouchi T."/>
            <person name="Morono Y."/>
            <person name="Uchiyama I."/>
            <person name="Ito T."/>
            <person name="Fujiyama A."/>
            <person name="Inagaki F."/>
            <person name="Takami H."/>
        </authorList>
    </citation>
    <scope>NUCLEOTIDE SEQUENCE</scope>
    <source>
        <strain evidence="1">Expedition CK06-06</strain>
    </source>
</reference>
<evidence type="ECO:0008006" key="2">
    <source>
        <dbReference type="Google" id="ProtNLM"/>
    </source>
</evidence>
<organism evidence="1">
    <name type="scientific">marine sediment metagenome</name>
    <dbReference type="NCBI Taxonomy" id="412755"/>
    <lineage>
        <taxon>unclassified sequences</taxon>
        <taxon>metagenomes</taxon>
        <taxon>ecological metagenomes</taxon>
    </lineage>
</organism>
<protein>
    <recommendedName>
        <fullName evidence="2">ArnR1-like winged helix-turn-helix domain-containing protein</fullName>
    </recommendedName>
</protein>
<evidence type="ECO:0000313" key="1">
    <source>
        <dbReference type="EMBL" id="GAG95004.1"/>
    </source>
</evidence>